<dbReference type="Pfam" id="PF13561">
    <property type="entry name" value="adh_short_C2"/>
    <property type="match status" value="1"/>
</dbReference>
<proteinExistence type="inferred from homology"/>
<evidence type="ECO:0000256" key="1">
    <source>
        <dbReference type="ARBA" id="ARBA00006484"/>
    </source>
</evidence>
<evidence type="ECO:0000313" key="4">
    <source>
        <dbReference type="Proteomes" id="UP001497512"/>
    </source>
</evidence>
<dbReference type="PRINTS" id="PR00081">
    <property type="entry name" value="GDHRDH"/>
</dbReference>
<evidence type="ECO:0008006" key="5">
    <source>
        <dbReference type="Google" id="ProtNLM"/>
    </source>
</evidence>
<keyword evidence="2" id="KW-0560">Oxidoreductase</keyword>
<dbReference type="InterPro" id="IPR020904">
    <property type="entry name" value="Sc_DH/Rdtase_CS"/>
</dbReference>
<evidence type="ECO:0000313" key="3">
    <source>
        <dbReference type="EMBL" id="CAK9203007.1"/>
    </source>
</evidence>
<comment type="similarity">
    <text evidence="1">Belongs to the short-chain dehydrogenases/reductases (SDR) family.</text>
</comment>
<dbReference type="InterPro" id="IPR036291">
    <property type="entry name" value="NAD(P)-bd_dom_sf"/>
</dbReference>
<reference evidence="3" key="1">
    <citation type="submission" date="2024-02" db="EMBL/GenBank/DDBJ databases">
        <authorList>
            <consortium name="ELIXIR-Norway"/>
            <consortium name="Elixir Norway"/>
        </authorList>
    </citation>
    <scope>NUCLEOTIDE SEQUENCE</scope>
</reference>
<accession>A0ABP0TR59</accession>
<dbReference type="PANTHER" id="PTHR24321">
    <property type="entry name" value="DEHYDROGENASES, SHORT CHAIN"/>
    <property type="match status" value="1"/>
</dbReference>
<protein>
    <recommendedName>
        <fullName evidence="5">NAD(P)-binding protein</fullName>
    </recommendedName>
</protein>
<sequence length="320" mass="34529">MLLTLSHGATLVAIALRSNKRSHLQLSLSSCYITWARSSSRRVDWGAANIGPNWSSRASLEIANSGRKTSGQEPMQTQRCAVITGVARSRGIGRQLAYSFINQGYKVVGVDVQEPNQADDKLSLESFLFVTADVSDPAQAKHAITEAAQWCGNQIHVLMNNAAKLPHVGKEDPLKVFADTVAVNLNGAYYMSQCVQPYMPVGQSSIIHISSTRAYQSEPNTEGYSASKAGLCGLTHAQAISLAGKVRVNAILPGWINTDDAGDGVLRPEDHAWHPVGRVGIPEDVAQMCLFLCDEERAGFITGQEFVVDGGASKKMVYPE</sequence>
<dbReference type="PRINTS" id="PR00080">
    <property type="entry name" value="SDRFAMILY"/>
</dbReference>
<dbReference type="EMBL" id="OZ019906">
    <property type="protein sequence ID" value="CAK9203007.1"/>
    <property type="molecule type" value="Genomic_DNA"/>
</dbReference>
<dbReference type="InterPro" id="IPR002347">
    <property type="entry name" value="SDR_fam"/>
</dbReference>
<dbReference type="SUPFAM" id="SSF51735">
    <property type="entry name" value="NAD(P)-binding Rossmann-fold domains"/>
    <property type="match status" value="1"/>
</dbReference>
<evidence type="ECO:0000256" key="2">
    <source>
        <dbReference type="ARBA" id="ARBA00023002"/>
    </source>
</evidence>
<dbReference type="Proteomes" id="UP001497512">
    <property type="component" value="Chromosome 14"/>
</dbReference>
<keyword evidence="4" id="KW-1185">Reference proteome</keyword>
<gene>
    <name evidence="3" type="ORF">CSSPTR1EN2_LOCUS6671</name>
</gene>
<name>A0ABP0TR59_9BRYO</name>
<dbReference type="PROSITE" id="PS00061">
    <property type="entry name" value="ADH_SHORT"/>
    <property type="match status" value="1"/>
</dbReference>
<organism evidence="3 4">
    <name type="scientific">Sphagnum troendelagicum</name>
    <dbReference type="NCBI Taxonomy" id="128251"/>
    <lineage>
        <taxon>Eukaryota</taxon>
        <taxon>Viridiplantae</taxon>
        <taxon>Streptophyta</taxon>
        <taxon>Embryophyta</taxon>
        <taxon>Bryophyta</taxon>
        <taxon>Sphagnophytina</taxon>
        <taxon>Sphagnopsida</taxon>
        <taxon>Sphagnales</taxon>
        <taxon>Sphagnaceae</taxon>
        <taxon>Sphagnum</taxon>
    </lineage>
</organism>
<dbReference type="Gene3D" id="3.40.50.720">
    <property type="entry name" value="NAD(P)-binding Rossmann-like Domain"/>
    <property type="match status" value="1"/>
</dbReference>
<dbReference type="PANTHER" id="PTHR24321:SF8">
    <property type="entry name" value="ESTRADIOL 17-BETA-DEHYDROGENASE 8-RELATED"/>
    <property type="match status" value="1"/>
</dbReference>